<gene>
    <name evidence="1" type="ORF">N657DRAFT_453928</name>
</gene>
<dbReference type="AlphaFoldDB" id="A0AAN6TZ15"/>
<dbReference type="EMBL" id="MU853229">
    <property type="protein sequence ID" value="KAK4123259.1"/>
    <property type="molecule type" value="Genomic_DNA"/>
</dbReference>
<keyword evidence="2" id="KW-1185">Reference proteome</keyword>
<reference evidence="1" key="2">
    <citation type="submission" date="2023-05" db="EMBL/GenBank/DDBJ databases">
        <authorList>
            <consortium name="Lawrence Berkeley National Laboratory"/>
            <person name="Steindorff A."/>
            <person name="Hensen N."/>
            <person name="Bonometti L."/>
            <person name="Westerberg I."/>
            <person name="Brannstrom I.O."/>
            <person name="Guillou S."/>
            <person name="Cros-Aarteil S."/>
            <person name="Calhoun S."/>
            <person name="Haridas S."/>
            <person name="Kuo A."/>
            <person name="Mondo S."/>
            <person name="Pangilinan J."/>
            <person name="Riley R."/>
            <person name="Labutti K."/>
            <person name="Andreopoulos B."/>
            <person name="Lipzen A."/>
            <person name="Chen C."/>
            <person name="Yanf M."/>
            <person name="Daum C."/>
            <person name="Ng V."/>
            <person name="Clum A."/>
            <person name="Ohm R."/>
            <person name="Martin F."/>
            <person name="Silar P."/>
            <person name="Natvig D."/>
            <person name="Lalanne C."/>
            <person name="Gautier V."/>
            <person name="Ament-Velasquez S.L."/>
            <person name="Kruys A."/>
            <person name="Hutchinson M.I."/>
            <person name="Powell A.J."/>
            <person name="Barry K."/>
            <person name="Miller A.N."/>
            <person name="Grigoriev I.V."/>
            <person name="Debuchy R."/>
            <person name="Gladieux P."/>
            <person name="Thoren M.H."/>
            <person name="Johannesson H."/>
        </authorList>
    </citation>
    <scope>NUCLEOTIDE SEQUENCE</scope>
    <source>
        <strain evidence="1">CBS 731.68</strain>
    </source>
</reference>
<dbReference type="Proteomes" id="UP001302602">
    <property type="component" value="Unassembled WGS sequence"/>
</dbReference>
<evidence type="ECO:0000313" key="1">
    <source>
        <dbReference type="EMBL" id="KAK4123259.1"/>
    </source>
</evidence>
<accession>A0AAN6TZ15</accession>
<reference evidence="1" key="1">
    <citation type="journal article" date="2023" name="Mol. Phylogenet. Evol.">
        <title>Genome-scale phylogeny and comparative genomics of the fungal order Sordariales.</title>
        <authorList>
            <person name="Hensen N."/>
            <person name="Bonometti L."/>
            <person name="Westerberg I."/>
            <person name="Brannstrom I.O."/>
            <person name="Guillou S."/>
            <person name="Cros-Aarteil S."/>
            <person name="Calhoun S."/>
            <person name="Haridas S."/>
            <person name="Kuo A."/>
            <person name="Mondo S."/>
            <person name="Pangilinan J."/>
            <person name="Riley R."/>
            <person name="LaButti K."/>
            <person name="Andreopoulos B."/>
            <person name="Lipzen A."/>
            <person name="Chen C."/>
            <person name="Yan M."/>
            <person name="Daum C."/>
            <person name="Ng V."/>
            <person name="Clum A."/>
            <person name="Steindorff A."/>
            <person name="Ohm R.A."/>
            <person name="Martin F."/>
            <person name="Silar P."/>
            <person name="Natvig D.O."/>
            <person name="Lalanne C."/>
            <person name="Gautier V."/>
            <person name="Ament-Velasquez S.L."/>
            <person name="Kruys A."/>
            <person name="Hutchinson M.I."/>
            <person name="Powell A.J."/>
            <person name="Barry K."/>
            <person name="Miller A.N."/>
            <person name="Grigoriev I.V."/>
            <person name="Debuchy R."/>
            <person name="Gladieux P."/>
            <person name="Hiltunen Thoren M."/>
            <person name="Johannesson H."/>
        </authorList>
    </citation>
    <scope>NUCLEOTIDE SEQUENCE</scope>
    <source>
        <strain evidence="1">CBS 731.68</strain>
    </source>
</reference>
<proteinExistence type="predicted"/>
<evidence type="ECO:0000313" key="2">
    <source>
        <dbReference type="Proteomes" id="UP001302602"/>
    </source>
</evidence>
<name>A0AAN6TZ15_9PEZI</name>
<organism evidence="1 2">
    <name type="scientific">Parathielavia appendiculata</name>
    <dbReference type="NCBI Taxonomy" id="2587402"/>
    <lineage>
        <taxon>Eukaryota</taxon>
        <taxon>Fungi</taxon>
        <taxon>Dikarya</taxon>
        <taxon>Ascomycota</taxon>
        <taxon>Pezizomycotina</taxon>
        <taxon>Sordariomycetes</taxon>
        <taxon>Sordariomycetidae</taxon>
        <taxon>Sordariales</taxon>
        <taxon>Chaetomiaceae</taxon>
        <taxon>Parathielavia</taxon>
    </lineage>
</organism>
<sequence>MPFSTLGFEKLKCEVDLNFTARMIRGSLSCSNTSCFLRSGEQGRRVEHSLTTGVGVISVGGCTWEVASKSTERYRASRKTALADLISFSGDLVLTQQQDTAEATSRPQDFDDRFIGPAQLLKRPFEVEMRNCREKLVSLLGRRSELVGGTDGPLPHSSFPITVAATGSTGKVTWAREIRHLFSKGWGSETYVYLASCVLRLDQVIYAFIDIGAWMTPERELGFTPG</sequence>
<protein>
    <submittedName>
        <fullName evidence="1">Uncharacterized protein</fullName>
    </submittedName>
</protein>
<comment type="caution">
    <text evidence="1">The sequence shown here is derived from an EMBL/GenBank/DDBJ whole genome shotgun (WGS) entry which is preliminary data.</text>
</comment>
<dbReference type="GeneID" id="87824230"/>
<dbReference type="RefSeq" id="XP_062647030.1">
    <property type="nucleotide sequence ID" value="XM_062787460.1"/>
</dbReference>